<reference evidence="1" key="1">
    <citation type="journal article" date="2014" name="Nat. Genet.">
        <title>Genome and transcriptome of the porcine whipworm Trichuris suis.</title>
        <authorList>
            <person name="Jex A.R."/>
            <person name="Nejsum P."/>
            <person name="Schwarz E.M."/>
            <person name="Hu L."/>
            <person name="Young N.D."/>
            <person name="Hall R.S."/>
            <person name="Korhonen P.K."/>
            <person name="Liao S."/>
            <person name="Thamsborg S."/>
            <person name="Xia J."/>
            <person name="Xu P."/>
            <person name="Wang S."/>
            <person name="Scheerlinck J.P."/>
            <person name="Hofmann A."/>
            <person name="Sternberg P.W."/>
            <person name="Wang J."/>
            <person name="Gasser R.B."/>
        </authorList>
    </citation>
    <scope>NUCLEOTIDE SEQUENCE [LARGE SCALE GENOMIC DNA]</scope>
    <source>
        <strain evidence="1">DCEP-RM93F</strain>
    </source>
</reference>
<dbReference type="AlphaFoldDB" id="A0A085N3G7"/>
<name>A0A085N3G7_9BILA</name>
<gene>
    <name evidence="1" type="ORF">M514_23861</name>
</gene>
<dbReference type="EMBL" id="KL367563">
    <property type="protein sequence ID" value="KFD64013.1"/>
    <property type="molecule type" value="Genomic_DNA"/>
</dbReference>
<proteinExistence type="predicted"/>
<protein>
    <submittedName>
        <fullName evidence="1">Uncharacterized protein</fullName>
    </submittedName>
</protein>
<evidence type="ECO:0000313" key="1">
    <source>
        <dbReference type="EMBL" id="KFD64013.1"/>
    </source>
</evidence>
<accession>A0A085N3G7</accession>
<organism evidence="1">
    <name type="scientific">Trichuris suis</name>
    <name type="common">pig whipworm</name>
    <dbReference type="NCBI Taxonomy" id="68888"/>
    <lineage>
        <taxon>Eukaryota</taxon>
        <taxon>Metazoa</taxon>
        <taxon>Ecdysozoa</taxon>
        <taxon>Nematoda</taxon>
        <taxon>Enoplea</taxon>
        <taxon>Dorylaimia</taxon>
        <taxon>Trichinellida</taxon>
        <taxon>Trichuridae</taxon>
        <taxon>Trichuris</taxon>
    </lineage>
</organism>
<feature type="non-terminal residue" evidence="1">
    <location>
        <position position="98"/>
    </location>
</feature>
<sequence length="98" mass="10971">MDKNQVMKELTFENPVLSTSAHSPLLVKAQSQQADEYLRGGVVCRHTSLCTKCLLLVISQDGEVTEGYKFLNVSVRMYSGTSVHWSPKGLQQTVQLRE</sequence>
<dbReference type="Proteomes" id="UP000030758">
    <property type="component" value="Unassembled WGS sequence"/>
</dbReference>